<keyword evidence="1" id="KW-0732">Signal</keyword>
<sequence>MKMKNWKFFAVVLVTVGVLAGCSDHADVVRHNLSEEADNFNVVRKVTVLNAITNDVMFEMSGRMSIVADTTDNQLEILVETADEEYQKHIIGLSDNVSYVVQDVKTKDVSAYDYTINFNPKMWIPLEVKSVD</sequence>
<evidence type="ECO:0000313" key="2">
    <source>
        <dbReference type="EMBL" id="CYT64258.1"/>
    </source>
</evidence>
<dbReference type="Pfam" id="PF25682">
    <property type="entry name" value="Phage_VG64"/>
    <property type="match status" value="1"/>
</dbReference>
<dbReference type="AlphaFoldDB" id="A0A0Z8HXL0"/>
<reference evidence="2 3" key="1">
    <citation type="submission" date="2016-02" db="EMBL/GenBank/DDBJ databases">
        <authorList>
            <consortium name="Pathogen Informatics"/>
        </authorList>
    </citation>
    <scope>NUCLEOTIDE SEQUENCE [LARGE SCALE GENOMIC DNA]</scope>
    <source>
        <strain evidence="2 3">LOLA-SS005</strain>
    </source>
</reference>
<comment type="caution">
    <text evidence="2">The sequence shown here is derived from an EMBL/GenBank/DDBJ whole genome shotgun (WGS) entry which is preliminary data.</text>
</comment>
<organism evidence="2 3">
    <name type="scientific">Streptococcus suis</name>
    <dbReference type="NCBI Taxonomy" id="1307"/>
    <lineage>
        <taxon>Bacteria</taxon>
        <taxon>Bacillati</taxon>
        <taxon>Bacillota</taxon>
        <taxon>Bacilli</taxon>
        <taxon>Lactobacillales</taxon>
        <taxon>Streptococcaceae</taxon>
        <taxon>Streptococcus</taxon>
    </lineage>
</organism>
<feature type="signal peptide" evidence="1">
    <location>
        <begin position="1"/>
        <end position="20"/>
    </location>
</feature>
<gene>
    <name evidence="2" type="ORF">ERS132356_00073</name>
</gene>
<evidence type="ECO:0000313" key="3">
    <source>
        <dbReference type="Proteomes" id="UP000075041"/>
    </source>
</evidence>
<dbReference type="EMBL" id="FIFJ01000001">
    <property type="protein sequence ID" value="CYT64258.1"/>
    <property type="molecule type" value="Genomic_DNA"/>
</dbReference>
<protein>
    <recommendedName>
        <fullName evidence="4">Lipoprotein</fullName>
    </recommendedName>
</protein>
<name>A0A0Z8HXL0_STRSU</name>
<dbReference type="RefSeq" id="WP_023371147.1">
    <property type="nucleotide sequence ID" value="NZ_CECS01000090.1"/>
</dbReference>
<dbReference type="Proteomes" id="UP000075041">
    <property type="component" value="Unassembled WGS sequence"/>
</dbReference>
<proteinExistence type="predicted"/>
<dbReference type="PROSITE" id="PS51257">
    <property type="entry name" value="PROKAR_LIPOPROTEIN"/>
    <property type="match status" value="1"/>
</dbReference>
<feature type="chain" id="PRO_5038762344" description="Lipoprotein" evidence="1">
    <location>
        <begin position="21"/>
        <end position="132"/>
    </location>
</feature>
<evidence type="ECO:0008006" key="4">
    <source>
        <dbReference type="Google" id="ProtNLM"/>
    </source>
</evidence>
<dbReference type="InterPro" id="IPR058243">
    <property type="entry name" value="Phage_VG64"/>
</dbReference>
<accession>A0A0Z8HXL0</accession>
<evidence type="ECO:0000256" key="1">
    <source>
        <dbReference type="SAM" id="SignalP"/>
    </source>
</evidence>